<protein>
    <submittedName>
        <fullName evidence="2">Uncharacterized protein</fullName>
    </submittedName>
</protein>
<accession>A0ABX7FCA6</accession>
<keyword evidence="1" id="KW-0472">Membrane</keyword>
<keyword evidence="3" id="KW-1185">Reference proteome</keyword>
<evidence type="ECO:0000313" key="2">
    <source>
        <dbReference type="EMBL" id="QRF67862.1"/>
    </source>
</evidence>
<proteinExistence type="predicted"/>
<gene>
    <name evidence="2" type="ORF">GQA70_17055</name>
</gene>
<dbReference type="Proteomes" id="UP000596387">
    <property type="component" value="Chromosome"/>
</dbReference>
<dbReference type="RefSeq" id="WP_023849093.1">
    <property type="nucleotide sequence ID" value="NZ_CP047166.1"/>
</dbReference>
<name>A0ABX7FCA6_9RHOB</name>
<evidence type="ECO:0000313" key="3">
    <source>
        <dbReference type="Proteomes" id="UP000596387"/>
    </source>
</evidence>
<keyword evidence="1" id="KW-0812">Transmembrane</keyword>
<evidence type="ECO:0000256" key="1">
    <source>
        <dbReference type="SAM" id="Phobius"/>
    </source>
</evidence>
<organism evidence="2 3">
    <name type="scientific">Ponticoccus alexandrii</name>
    <dbReference type="NCBI Taxonomy" id="1943633"/>
    <lineage>
        <taxon>Bacteria</taxon>
        <taxon>Pseudomonadati</taxon>
        <taxon>Pseudomonadota</taxon>
        <taxon>Alphaproteobacteria</taxon>
        <taxon>Rhodobacterales</taxon>
        <taxon>Roseobacteraceae</taxon>
        <taxon>Ponticoccus</taxon>
    </lineage>
</organism>
<dbReference type="EMBL" id="CP047166">
    <property type="protein sequence ID" value="QRF67862.1"/>
    <property type="molecule type" value="Genomic_DNA"/>
</dbReference>
<keyword evidence="1" id="KW-1133">Transmembrane helix</keyword>
<feature type="transmembrane region" description="Helical" evidence="1">
    <location>
        <begin position="115"/>
        <end position="139"/>
    </location>
</feature>
<feature type="transmembrane region" description="Helical" evidence="1">
    <location>
        <begin position="91"/>
        <end position="109"/>
    </location>
</feature>
<feature type="transmembrane region" description="Helical" evidence="1">
    <location>
        <begin position="58"/>
        <end position="79"/>
    </location>
</feature>
<sequence>MNIDHVKIYRIPALEDLNAACAPEPRLLVQADLAIRSAILAAACVFLLLQAWHYGSKLVPFGTLHVVIASAILFVTCIGTYREIYNQSNRIALNSLVYAMTVPGIIYAVTHAPLAARIAMVMGVCWLALLLGSSLRLLANPRAAIRERQLWRFASKTSRKNRLKYRDRLFASHLGLKA</sequence>
<reference evidence="2 3" key="1">
    <citation type="submission" date="2019-12" db="EMBL/GenBank/DDBJ databases">
        <title>Complete Genome Sequence of a Quorum-Sensing Bacterium,Rhodobacteraceae bacterium C31, Isolated from a marine microalgae symbiotic bacteria.</title>
        <authorList>
            <person name="Zhang Y."/>
        </authorList>
    </citation>
    <scope>NUCLEOTIDE SEQUENCE [LARGE SCALE GENOMIC DNA]</scope>
    <source>
        <strain evidence="2 3">C31</strain>
    </source>
</reference>
<feature type="transmembrane region" description="Helical" evidence="1">
    <location>
        <begin position="33"/>
        <end position="52"/>
    </location>
</feature>